<feature type="region of interest" description="Disordered" evidence="3">
    <location>
        <begin position="103"/>
        <end position="130"/>
    </location>
</feature>
<feature type="region of interest" description="Disordered" evidence="3">
    <location>
        <begin position="450"/>
        <end position="488"/>
    </location>
</feature>
<evidence type="ECO:0000313" key="5">
    <source>
        <dbReference type="Proteomes" id="UP001642484"/>
    </source>
</evidence>
<feature type="repeat" description="PPR" evidence="2">
    <location>
        <begin position="919"/>
        <end position="953"/>
    </location>
</feature>
<dbReference type="PROSITE" id="PS51375">
    <property type="entry name" value="PPR"/>
    <property type="match status" value="1"/>
</dbReference>
<organism evidence="4 5">
    <name type="scientific">Durusdinium trenchii</name>
    <dbReference type="NCBI Taxonomy" id="1381693"/>
    <lineage>
        <taxon>Eukaryota</taxon>
        <taxon>Sar</taxon>
        <taxon>Alveolata</taxon>
        <taxon>Dinophyceae</taxon>
        <taxon>Suessiales</taxon>
        <taxon>Symbiodiniaceae</taxon>
        <taxon>Durusdinium</taxon>
    </lineage>
</organism>
<proteinExistence type="predicted"/>
<comment type="caution">
    <text evidence="4">The sequence shown here is derived from an EMBL/GenBank/DDBJ whole genome shotgun (WGS) entry which is preliminary data.</text>
</comment>
<sequence>MAQLEKHVVSDPDLAARVRALLQQPFDQALKACPALREYIQNRSDEDAKALEEEFREHWHAEAPLEMRQILEEILDPEVAAANVAATEALLQEKAPTLDQEVTKVEEFQDPASSPNSADKGGMPPIDDEDDFADVNVTAAVDKLLAMPFEAALKECKELRAYVHSSERSKVEIQELEAEIKDSWSSDAPTELRDLLEELLFPEIAKRRAAHAGLLWERWANLIFAEITTFDKSYTQFERLYMHIVKQLIENTLEPIRSMADTCQSLMDHSGDPFREVQAAALCQRLGLLKQTVDFGGSSQVVHFDPGLLDKAQRVLHMETYAEVREMARVLLKNFNSLCQVLMHLNDDQVKLELKENAEFTAALLRLEQVWADCQFILHQGCLDFIEILEQEVLPQLSPQLKWQIHLALEMENPGKPADPTELQEARVTLYQTVPMMVYVDELWKDANPTAGAQSREAQRAFPGPESQPPAHGAMAPEGVPPGTRSPRQVRKRILQSIYDDSKPLHLQQVFQLDRPQHLTAALSALQRRARWADGLLLLQRLATARAAAAANAPNANAAAAGAAAGAGWGRALELLERLERQSLEVSHVSLGVMMKASHSWWRVLRKMQQMLEKGMSLEIRHANELIRSCKGETWPKVLSALQMSLERGAEPTEFTSSLVLAKLKQQWPLAIHLFHDLAHQRLQHDTVSVNAALVAANQERRYSKNFVNEQLTSASAVDSATCSTVAQGGHDSETVLELLQRMKASLQQPDLGAHDSLLYTLQRDGRWEAAQQHVQSMRHEGVEAKSSTWTSLMGSMDRGQQWLQVLKLLDLGIQLDLVLASSAISAVHTGHGWHLAWQSFHQLRPRSLQPDVAAHSAVISAAEKGQQWALALAAAGAGVELDLISLNTAVSACEKGLQWAKVNGLLSAQMPHRGITSDAISFNSAILALTAARRWRSALDLAHAAGERGITPQVGSYGALLMECEEASPSLLSCQEELLRSSLEAAGLVEKGATAAGLGRARRSVRFVELCCPQDDRHHTLRRDFGKFDEKRFSEFRNFLVAENERNRSGGSRQTDFFRLVYRQLKAVSAFPIQENLSAAILAASEAQAALKQPNLSDRDMADGLREQELLEAPDGWMGVGKGFAVEKLYVAHDMPAGGSVPAFGIFSSSGVHFLFGFLQPEVRVQEQAAEEPT</sequence>
<protein>
    <submittedName>
        <fullName evidence="4">Uncharacterized protein</fullName>
    </submittedName>
</protein>
<dbReference type="PANTHER" id="PTHR47936:SF1">
    <property type="entry name" value="PENTATRICOPEPTIDE REPEAT-CONTAINING PROTEIN GUN1, CHLOROPLASTIC"/>
    <property type="match status" value="1"/>
</dbReference>
<dbReference type="InterPro" id="IPR011990">
    <property type="entry name" value="TPR-like_helical_dom_sf"/>
</dbReference>
<evidence type="ECO:0000256" key="1">
    <source>
        <dbReference type="ARBA" id="ARBA00022737"/>
    </source>
</evidence>
<evidence type="ECO:0000256" key="3">
    <source>
        <dbReference type="SAM" id="MobiDB-lite"/>
    </source>
</evidence>
<gene>
    <name evidence="4" type="ORF">CCMP2556_LOCUS32846</name>
</gene>
<name>A0ABP0NTR0_9DINO</name>
<dbReference type="EMBL" id="CAXAMN010022140">
    <property type="protein sequence ID" value="CAK9066833.1"/>
    <property type="molecule type" value="Genomic_DNA"/>
</dbReference>
<evidence type="ECO:0000313" key="4">
    <source>
        <dbReference type="EMBL" id="CAK9066833.1"/>
    </source>
</evidence>
<keyword evidence="1" id="KW-0677">Repeat</keyword>
<reference evidence="4 5" key="1">
    <citation type="submission" date="2024-02" db="EMBL/GenBank/DDBJ databases">
        <authorList>
            <person name="Chen Y."/>
            <person name="Shah S."/>
            <person name="Dougan E. K."/>
            <person name="Thang M."/>
            <person name="Chan C."/>
        </authorList>
    </citation>
    <scope>NUCLEOTIDE SEQUENCE [LARGE SCALE GENOMIC DNA]</scope>
</reference>
<dbReference type="PANTHER" id="PTHR47936">
    <property type="entry name" value="PPR_LONG DOMAIN-CONTAINING PROTEIN"/>
    <property type="match status" value="1"/>
</dbReference>
<evidence type="ECO:0000256" key="2">
    <source>
        <dbReference type="PROSITE-ProRule" id="PRU00708"/>
    </source>
</evidence>
<keyword evidence="5" id="KW-1185">Reference proteome</keyword>
<dbReference type="Proteomes" id="UP001642484">
    <property type="component" value="Unassembled WGS sequence"/>
</dbReference>
<accession>A0ABP0NTR0</accession>
<dbReference type="Gene3D" id="1.25.40.10">
    <property type="entry name" value="Tetratricopeptide repeat domain"/>
    <property type="match status" value="2"/>
</dbReference>
<dbReference type="InterPro" id="IPR002885">
    <property type="entry name" value="PPR_rpt"/>
</dbReference>